<protein>
    <submittedName>
        <fullName evidence="1">DUF3182 family protein</fullName>
    </submittedName>
</protein>
<comment type="caution">
    <text evidence="1">The sequence shown here is derived from an EMBL/GenBank/DDBJ whole genome shotgun (WGS) entry which is preliminary data.</text>
</comment>
<reference evidence="1 2" key="1">
    <citation type="submission" date="2023-08" db="EMBL/GenBank/DDBJ databases">
        <title>Alcaligenaceae gen. nov., a novel taxon isolated from the sludge of Yixing Pesticide Factory.</title>
        <authorList>
            <person name="Ruan L."/>
        </authorList>
    </citation>
    <scope>NUCLEOTIDE SEQUENCE [LARGE SCALE GENOMIC DNA]</scope>
    <source>
        <strain evidence="1 2">LG-2</strain>
    </source>
</reference>
<accession>A0ABU1D8S0</accession>
<evidence type="ECO:0000313" key="2">
    <source>
        <dbReference type="Proteomes" id="UP001232156"/>
    </source>
</evidence>
<sequence>MSATLTSRHDAVVLYPSRRHVPEHEDRIHHDIARRIANLLGRPFDGVYDSSRHASGHWYFVPTDTVLTPATREALGIRNELDLFGGYADHPFMPTKAITHGLVGPHAQRPAGWSDAFVEHVRGATLPGRTAFSVGDLRIAAQQLGLGRHALRLKPVKATGGRGQTLLADADALEAELAQLDTESLAQFGIVLELHLQDVTTYSVGQLRLPGLTASYIGTQRLTSDRHGEPVYGGSQLLFARGGYGALDALPLGPARRLAVRHAQRYDRAADACYPGFFASRRNYDIAAGTGPDGETLIGVLEQSWRIGGASRAEIAAAEVFAADPACTRIWAETREIFNDSEPAPPDALLTYAGVDPELGRICKYVMVHAYDHKHAYD</sequence>
<organism evidence="1 2">
    <name type="scientific">Yanghanlia caeni</name>
    <dbReference type="NCBI Taxonomy" id="3064283"/>
    <lineage>
        <taxon>Bacteria</taxon>
        <taxon>Pseudomonadati</taxon>
        <taxon>Pseudomonadota</taxon>
        <taxon>Betaproteobacteria</taxon>
        <taxon>Burkholderiales</taxon>
        <taxon>Alcaligenaceae</taxon>
        <taxon>Yanghanlia</taxon>
    </lineage>
</organism>
<name>A0ABU1D8S0_9BURK</name>
<proteinExistence type="predicted"/>
<dbReference type="EMBL" id="JAUZQE010000038">
    <property type="protein sequence ID" value="MDR4126834.1"/>
    <property type="molecule type" value="Genomic_DNA"/>
</dbReference>
<keyword evidence="2" id="KW-1185">Reference proteome</keyword>
<dbReference type="SUPFAM" id="SSF56059">
    <property type="entry name" value="Glutathione synthetase ATP-binding domain-like"/>
    <property type="match status" value="1"/>
</dbReference>
<dbReference type="RefSeq" id="WP_165277945.1">
    <property type="nucleotide sequence ID" value="NZ_JAUZQE010000038.1"/>
</dbReference>
<gene>
    <name evidence="1" type="ORF">Q8947_12675</name>
</gene>
<dbReference type="Proteomes" id="UP001232156">
    <property type="component" value="Unassembled WGS sequence"/>
</dbReference>
<dbReference type="InterPro" id="IPR021519">
    <property type="entry name" value="DUF3182"/>
</dbReference>
<evidence type="ECO:0000313" key="1">
    <source>
        <dbReference type="EMBL" id="MDR4126834.1"/>
    </source>
</evidence>
<dbReference type="Pfam" id="PF11379">
    <property type="entry name" value="DUF3182"/>
    <property type="match status" value="1"/>
</dbReference>